<reference evidence="1 2" key="1">
    <citation type="submission" date="2017-09" db="EMBL/GenBank/DDBJ databases">
        <authorList>
            <person name="Ehlers B."/>
            <person name="Leendertz F.H."/>
        </authorList>
    </citation>
    <scope>NUCLEOTIDE SEQUENCE [LARGE SCALE GENOMIC DNA]</scope>
    <source>
        <strain evidence="1 2">DSM 27208</strain>
    </source>
</reference>
<dbReference type="PANTHER" id="PTHR42924">
    <property type="entry name" value="EXONUCLEASE"/>
    <property type="match status" value="1"/>
</dbReference>
<evidence type="ECO:0000313" key="1">
    <source>
        <dbReference type="EMBL" id="SNZ17086.1"/>
    </source>
</evidence>
<dbReference type="Proteomes" id="UP000219453">
    <property type="component" value="Unassembled WGS sequence"/>
</dbReference>
<dbReference type="EMBL" id="OBEJ01000004">
    <property type="protein sequence ID" value="SNZ17086.1"/>
    <property type="molecule type" value="Genomic_DNA"/>
</dbReference>
<proteinExistence type="predicted"/>
<evidence type="ECO:0000313" key="2">
    <source>
        <dbReference type="Proteomes" id="UP000219453"/>
    </source>
</evidence>
<dbReference type="Pfam" id="PF13263">
    <property type="entry name" value="PHP_C"/>
    <property type="match status" value="1"/>
</dbReference>
<dbReference type="GO" id="GO:0035312">
    <property type="term" value="F:5'-3' DNA exonuclease activity"/>
    <property type="evidence" value="ECO:0007669"/>
    <property type="project" value="TreeGrafter"/>
</dbReference>
<dbReference type="OrthoDB" id="190627at2157"/>
<dbReference type="NCBIfam" id="NF038032">
    <property type="entry name" value="CehA_McbA_metalo"/>
    <property type="match status" value="1"/>
</dbReference>
<keyword evidence="2" id="KW-1185">Reference proteome</keyword>
<dbReference type="Gene3D" id="3.20.20.140">
    <property type="entry name" value="Metal-dependent hydrolases"/>
    <property type="match status" value="1"/>
</dbReference>
<name>A0A285PAB9_NATPI</name>
<accession>A0A285PAB9</accession>
<dbReference type="RefSeq" id="WP_097009777.1">
    <property type="nucleotide sequence ID" value="NZ_OBEJ01000004.1"/>
</dbReference>
<dbReference type="AlphaFoldDB" id="A0A285PAB9"/>
<protein>
    <recommendedName>
        <fullName evidence="3">Polymerase/histidinol phosphatase N-terminal domain-containing protein</fullName>
    </recommendedName>
</protein>
<dbReference type="GO" id="GO:0004534">
    <property type="term" value="F:5'-3' RNA exonuclease activity"/>
    <property type="evidence" value="ECO:0007669"/>
    <property type="project" value="TreeGrafter"/>
</dbReference>
<dbReference type="InterPro" id="IPR016195">
    <property type="entry name" value="Pol/histidinol_Pase-like"/>
</dbReference>
<evidence type="ECO:0008006" key="3">
    <source>
        <dbReference type="Google" id="ProtNLM"/>
    </source>
</evidence>
<dbReference type="InterPro" id="IPR052018">
    <property type="entry name" value="PHP_domain"/>
</dbReference>
<organism evidence="1 2">
    <name type="scientific">Natronoarchaeum philippinense</name>
    <dbReference type="NCBI Taxonomy" id="558529"/>
    <lineage>
        <taxon>Archaea</taxon>
        <taxon>Methanobacteriati</taxon>
        <taxon>Methanobacteriota</taxon>
        <taxon>Stenosarchaea group</taxon>
        <taxon>Halobacteria</taxon>
        <taxon>Halobacteriales</taxon>
        <taxon>Natronoarchaeaceae</taxon>
    </lineage>
</organism>
<sequence length="293" mass="32226">MVTIRSPYEDSGTWLRGNVHAHTTESDGTRPPEDVIDDYAARGYDFLALSDHDTLVDPDEYRSQTGMVLVPAVEVSAGGPHLQHVGASTEVDPDEDRQAVVDTIDENGGFAVANHPKWLHEFEHWSREELSRIEGFDGIEIYNGLIQRHAGAARATDRWDWLLSQGHRLWGVAADDSHRGGDVEEGWTVVQSDERTPAAVLDALRNGRFYSSTGVTVETVGVDGNELLVSTADADRIRLISDHGVVQQTVDSSTATFHLPEQLVRGGDHTYVRVECLGRGGDAAWTQPMFLDS</sequence>
<dbReference type="PANTHER" id="PTHR42924:SF3">
    <property type="entry name" value="POLYMERASE_HISTIDINOL PHOSPHATASE N-TERMINAL DOMAIN-CONTAINING PROTEIN"/>
    <property type="match status" value="1"/>
</dbReference>
<gene>
    <name evidence="1" type="ORF">SAMN06269185_2885</name>
</gene>
<dbReference type="SUPFAM" id="SSF89550">
    <property type="entry name" value="PHP domain-like"/>
    <property type="match status" value="1"/>
</dbReference>